<dbReference type="PANTHER" id="PTHR37163">
    <property type="entry name" value="CONSERVED PROTEIN"/>
    <property type="match status" value="1"/>
</dbReference>
<dbReference type="InterPro" id="IPR007511">
    <property type="entry name" value="DUF501"/>
</dbReference>
<dbReference type="OrthoDB" id="13546at2"/>
<comment type="caution">
    <text evidence="2">The sequence shown here is derived from an EMBL/GenBank/DDBJ whole genome shotgun (WGS) entry which is preliminary data.</text>
</comment>
<feature type="region of interest" description="Disordered" evidence="1">
    <location>
        <begin position="176"/>
        <end position="204"/>
    </location>
</feature>
<dbReference type="EMBL" id="RQSP01000030">
    <property type="protein sequence ID" value="KAB5606176.1"/>
    <property type="molecule type" value="Genomic_DNA"/>
</dbReference>
<dbReference type="PANTHER" id="PTHR37163:SF1">
    <property type="entry name" value="DUF501 DOMAIN-CONTAINING PROTEIN"/>
    <property type="match status" value="1"/>
</dbReference>
<protein>
    <submittedName>
        <fullName evidence="2">DUF501 domain-containing protein</fullName>
    </submittedName>
</protein>
<evidence type="ECO:0000256" key="1">
    <source>
        <dbReference type="SAM" id="MobiDB-lite"/>
    </source>
</evidence>
<dbReference type="AlphaFoldDB" id="A0A5N5RFY5"/>
<accession>A0A5N5RFY5</accession>
<proteinExistence type="predicted"/>
<evidence type="ECO:0000313" key="3">
    <source>
        <dbReference type="Proteomes" id="UP000326336"/>
    </source>
</evidence>
<keyword evidence="3" id="KW-1185">Reference proteome</keyword>
<evidence type="ECO:0000313" key="2">
    <source>
        <dbReference type="EMBL" id="KAB5606176.1"/>
    </source>
</evidence>
<sequence length="204" mass="21696">MLAHPASDDDIAIVERQLGRYPRGMVAVGARCVCGRPLAVVTRPMLPGGIPFPTTCYLTSPEAVKAVSHVEAAGVMREYNDLLAADESLRNRYLDAHRRYIAFRHALAMRLGDDESHIASVSAGGMPVRVKCLHALVAQSLVMGHGVNPIGDMTLERIAGEFNPNICRCADGCTPGDSLSDSPGDSPSAPSSDSADILASNEER</sequence>
<organism evidence="2 3">
    <name type="scientific">Bifidobacterium jacchi</name>
    <dbReference type="NCBI Taxonomy" id="2490545"/>
    <lineage>
        <taxon>Bacteria</taxon>
        <taxon>Bacillati</taxon>
        <taxon>Actinomycetota</taxon>
        <taxon>Actinomycetes</taxon>
        <taxon>Bifidobacteriales</taxon>
        <taxon>Bifidobacteriaceae</taxon>
        <taxon>Bifidobacterium</taxon>
    </lineage>
</organism>
<name>A0A5N5RFY5_9BIFI</name>
<dbReference type="Pfam" id="PF04417">
    <property type="entry name" value="DUF501"/>
    <property type="match status" value="1"/>
</dbReference>
<gene>
    <name evidence="2" type="ORF">EHS19_08015</name>
</gene>
<dbReference type="Proteomes" id="UP000326336">
    <property type="component" value="Unassembled WGS sequence"/>
</dbReference>
<reference evidence="2 3" key="1">
    <citation type="journal article" date="2019" name="Int. J. Syst. Evol. Microbiol.">
        <title>Bifidobacterium jacchi sp. nov., isolated from the faeces of a baby common marmoset (Callithrix jacchus).</title>
        <authorList>
            <person name="Modesto M."/>
            <person name="Watanabe K."/>
            <person name="Arita M."/>
            <person name="Satti M."/>
            <person name="Oki K."/>
            <person name="Sciavilla P."/>
            <person name="Patavino C."/>
            <person name="Camma C."/>
            <person name="Michelini S."/>
            <person name="Sgorbati B."/>
            <person name="Mattarelli P."/>
        </authorList>
    </citation>
    <scope>NUCLEOTIDE SEQUENCE [LARGE SCALE GENOMIC DNA]</scope>
    <source>
        <strain evidence="2 3">MRM 9.3</strain>
    </source>
</reference>